<accession>A0A4R4X7Y0</accession>
<organism evidence="2 3">
    <name type="scientific">Kribbella turkmenica</name>
    <dbReference type="NCBI Taxonomy" id="2530375"/>
    <lineage>
        <taxon>Bacteria</taxon>
        <taxon>Bacillati</taxon>
        <taxon>Actinomycetota</taxon>
        <taxon>Actinomycetes</taxon>
        <taxon>Propionibacteriales</taxon>
        <taxon>Kribbellaceae</taxon>
        <taxon>Kribbella</taxon>
    </lineage>
</organism>
<proteinExistence type="predicted"/>
<evidence type="ECO:0000256" key="1">
    <source>
        <dbReference type="SAM" id="MobiDB-lite"/>
    </source>
</evidence>
<reference evidence="2 3" key="1">
    <citation type="submission" date="2019-02" db="EMBL/GenBank/DDBJ databases">
        <title>Draft genome sequences of novel Actinobacteria.</title>
        <authorList>
            <person name="Sahin N."/>
            <person name="Ay H."/>
            <person name="Saygin H."/>
        </authorList>
    </citation>
    <scope>NUCLEOTIDE SEQUENCE [LARGE SCALE GENOMIC DNA]</scope>
    <source>
        <strain evidence="2 3">16K104</strain>
    </source>
</reference>
<dbReference type="Proteomes" id="UP000295172">
    <property type="component" value="Unassembled WGS sequence"/>
</dbReference>
<sequence>MKTEAQNKMHAAEGCDCSRCRANRAGFPPGHIFTNEEYAAISPPPVSSASPDPAADDPAVKRATQAAAAAQREYERLHDQWIAKVAEARTATLVAMSQPVHITHDGQPLYPSDTSKIGRGRELEEAANDLRGQRDQAHRAWRQAEVALDDAARRARYRAERG</sequence>
<gene>
    <name evidence="2" type="ORF">E1218_13090</name>
</gene>
<evidence type="ECO:0000313" key="2">
    <source>
        <dbReference type="EMBL" id="TDD26544.1"/>
    </source>
</evidence>
<protein>
    <submittedName>
        <fullName evidence="2">Uncharacterized protein</fullName>
    </submittedName>
</protein>
<comment type="caution">
    <text evidence="2">The sequence shown here is derived from an EMBL/GenBank/DDBJ whole genome shotgun (WGS) entry which is preliminary data.</text>
</comment>
<feature type="compositionally biased region" description="Low complexity" evidence="1">
    <location>
        <begin position="47"/>
        <end position="67"/>
    </location>
</feature>
<keyword evidence="3" id="KW-1185">Reference proteome</keyword>
<dbReference type="EMBL" id="SMKR01000046">
    <property type="protein sequence ID" value="TDD26544.1"/>
    <property type="molecule type" value="Genomic_DNA"/>
</dbReference>
<feature type="region of interest" description="Disordered" evidence="1">
    <location>
        <begin position="38"/>
        <end position="67"/>
    </location>
</feature>
<evidence type="ECO:0000313" key="3">
    <source>
        <dbReference type="Proteomes" id="UP000295172"/>
    </source>
</evidence>
<name>A0A4R4X7Y0_9ACTN</name>
<dbReference type="AlphaFoldDB" id="A0A4R4X7Y0"/>
<dbReference type="RefSeq" id="WP_132319733.1">
    <property type="nucleotide sequence ID" value="NZ_SMKR01000046.1"/>
</dbReference>